<organism evidence="1">
    <name type="scientific">Rhizophora mucronata</name>
    <name type="common">Asiatic mangrove</name>
    <dbReference type="NCBI Taxonomy" id="61149"/>
    <lineage>
        <taxon>Eukaryota</taxon>
        <taxon>Viridiplantae</taxon>
        <taxon>Streptophyta</taxon>
        <taxon>Embryophyta</taxon>
        <taxon>Tracheophyta</taxon>
        <taxon>Spermatophyta</taxon>
        <taxon>Magnoliopsida</taxon>
        <taxon>eudicotyledons</taxon>
        <taxon>Gunneridae</taxon>
        <taxon>Pentapetalae</taxon>
        <taxon>rosids</taxon>
        <taxon>fabids</taxon>
        <taxon>Malpighiales</taxon>
        <taxon>Rhizophoraceae</taxon>
        <taxon>Rhizophora</taxon>
    </lineage>
</organism>
<proteinExistence type="predicted"/>
<accession>A0A2P2PEA9</accession>
<name>A0A2P2PEA9_RHIMU</name>
<dbReference type="EMBL" id="GGEC01072545">
    <property type="protein sequence ID" value="MBX53029.1"/>
    <property type="molecule type" value="Transcribed_RNA"/>
</dbReference>
<protein>
    <submittedName>
        <fullName evidence="1">Uncharacterized protein</fullName>
    </submittedName>
</protein>
<reference evidence="1" key="1">
    <citation type="submission" date="2018-02" db="EMBL/GenBank/DDBJ databases">
        <title>Rhizophora mucronata_Transcriptome.</title>
        <authorList>
            <person name="Meera S.P."/>
            <person name="Sreeshan A."/>
            <person name="Augustine A."/>
        </authorList>
    </citation>
    <scope>NUCLEOTIDE SEQUENCE</scope>
    <source>
        <tissue evidence="1">Leaf</tissue>
    </source>
</reference>
<sequence length="31" mass="3545">MIRIIRDIISELQGIHAFTRQKSSAKLANCM</sequence>
<dbReference type="AlphaFoldDB" id="A0A2P2PEA9"/>
<evidence type="ECO:0000313" key="1">
    <source>
        <dbReference type="EMBL" id="MBX53029.1"/>
    </source>
</evidence>